<organism evidence="6 7">
    <name type="scientific">Chionoecetes opilio</name>
    <name type="common">Atlantic snow crab</name>
    <name type="synonym">Cancer opilio</name>
    <dbReference type="NCBI Taxonomy" id="41210"/>
    <lineage>
        <taxon>Eukaryota</taxon>
        <taxon>Metazoa</taxon>
        <taxon>Ecdysozoa</taxon>
        <taxon>Arthropoda</taxon>
        <taxon>Crustacea</taxon>
        <taxon>Multicrustacea</taxon>
        <taxon>Malacostraca</taxon>
        <taxon>Eumalacostraca</taxon>
        <taxon>Eucarida</taxon>
        <taxon>Decapoda</taxon>
        <taxon>Pleocyemata</taxon>
        <taxon>Brachyura</taxon>
        <taxon>Eubrachyura</taxon>
        <taxon>Majoidea</taxon>
        <taxon>Majidae</taxon>
        <taxon>Chionoecetes</taxon>
    </lineage>
</organism>
<dbReference type="InterPro" id="IPR052749">
    <property type="entry name" value="Alpha-tectorin"/>
</dbReference>
<dbReference type="CDD" id="cd19941">
    <property type="entry name" value="TIL"/>
    <property type="match status" value="1"/>
</dbReference>
<comment type="subcellular location">
    <subcellularLocation>
        <location evidence="1">Membrane</location>
    </subcellularLocation>
</comment>
<keyword evidence="4" id="KW-1015">Disulfide bond</keyword>
<keyword evidence="7" id="KW-1185">Reference proteome</keyword>
<dbReference type="Pfam" id="PF01826">
    <property type="entry name" value="TIL"/>
    <property type="match status" value="1"/>
</dbReference>
<evidence type="ECO:0000256" key="2">
    <source>
        <dbReference type="ARBA" id="ARBA00022729"/>
    </source>
</evidence>
<dbReference type="Proteomes" id="UP000770661">
    <property type="component" value="Unassembled WGS sequence"/>
</dbReference>
<dbReference type="InterPro" id="IPR001846">
    <property type="entry name" value="VWF_type-D"/>
</dbReference>
<dbReference type="SUPFAM" id="SSF57567">
    <property type="entry name" value="Serine protease inhibitors"/>
    <property type="match status" value="1"/>
</dbReference>
<evidence type="ECO:0000256" key="4">
    <source>
        <dbReference type="ARBA" id="ARBA00023157"/>
    </source>
</evidence>
<feature type="domain" description="VWFD" evidence="5">
    <location>
        <begin position="130"/>
        <end position="334"/>
    </location>
</feature>
<sequence>MEPFTACHKIIDPSPFIKQCFDTMCGCLANQGDEEECRCMALTRFVSKCLEKDPNAPISDWRITTKCYKECGPGEIYQDCYRSKCEKRCETLHDESQCPDEGSCIPGCFCAPGLVRKGEKCVPPERCHNCACEGYGDPHYTTFDRRNYTFNGECSFVAARDKNPRGQHKFQARRLHISIFCFSVNTALYVITNNKRCTTETVTVCTDAVTILYDSHAVLIAAKGTEEGVQVTVDKVKVEVFPYRSSWLSLERPDTTQVMAAITDIQLEVTYFLDNFGFAIRLPSALYFNETEGLCGNCNHDDKDDLAARNIGLVDDVDDFGSSWLLEGEPSTCGILKKEEQLCTLLPPDMDPCLTIMDEDLFGKVRIHDH</sequence>
<dbReference type="Pfam" id="PF00094">
    <property type="entry name" value="VWD"/>
    <property type="match status" value="1"/>
</dbReference>
<gene>
    <name evidence="6" type="primary">HMCT_0</name>
    <name evidence="6" type="ORF">GWK47_050802</name>
</gene>
<protein>
    <submittedName>
        <fullName evidence="6">Hemocytin</fullName>
    </submittedName>
</protein>
<accession>A0A8J4YDG0</accession>
<evidence type="ECO:0000259" key="5">
    <source>
        <dbReference type="PROSITE" id="PS51233"/>
    </source>
</evidence>
<evidence type="ECO:0000313" key="6">
    <source>
        <dbReference type="EMBL" id="KAG0719300.1"/>
    </source>
</evidence>
<reference evidence="6" key="1">
    <citation type="submission" date="2020-07" db="EMBL/GenBank/DDBJ databases">
        <title>The High-quality genome of the commercially important snow crab, Chionoecetes opilio.</title>
        <authorList>
            <person name="Jeong J.-H."/>
            <person name="Ryu S."/>
        </authorList>
    </citation>
    <scope>NUCLEOTIDE SEQUENCE</scope>
    <source>
        <strain evidence="6">MADBK_172401_WGS</strain>
        <tissue evidence="6">Digestive gland</tissue>
    </source>
</reference>
<dbReference type="OrthoDB" id="6262482at2759"/>
<dbReference type="InterPro" id="IPR002919">
    <property type="entry name" value="TIL_dom"/>
</dbReference>
<proteinExistence type="predicted"/>
<dbReference type="Pfam" id="PF08742">
    <property type="entry name" value="C8"/>
    <property type="match status" value="1"/>
</dbReference>
<keyword evidence="2" id="KW-0732">Signal</keyword>
<dbReference type="InterPro" id="IPR036084">
    <property type="entry name" value="Ser_inhib-like_sf"/>
</dbReference>
<dbReference type="SMART" id="SM00832">
    <property type="entry name" value="C8"/>
    <property type="match status" value="1"/>
</dbReference>
<dbReference type="PROSITE" id="PS51233">
    <property type="entry name" value="VWFD"/>
    <property type="match status" value="1"/>
</dbReference>
<dbReference type="GO" id="GO:0016020">
    <property type="term" value="C:membrane"/>
    <property type="evidence" value="ECO:0007669"/>
    <property type="project" value="UniProtKB-SubCell"/>
</dbReference>
<comment type="caution">
    <text evidence="6">The sequence shown here is derived from an EMBL/GenBank/DDBJ whole genome shotgun (WGS) entry which is preliminary data.</text>
</comment>
<name>A0A8J4YDG0_CHIOP</name>
<evidence type="ECO:0000256" key="1">
    <source>
        <dbReference type="ARBA" id="ARBA00004370"/>
    </source>
</evidence>
<dbReference type="Gene3D" id="2.10.25.10">
    <property type="entry name" value="Laminin"/>
    <property type="match status" value="1"/>
</dbReference>
<evidence type="ECO:0000313" key="7">
    <source>
        <dbReference type="Proteomes" id="UP000770661"/>
    </source>
</evidence>
<dbReference type="SMART" id="SM00216">
    <property type="entry name" value="VWD"/>
    <property type="match status" value="1"/>
</dbReference>
<dbReference type="AlphaFoldDB" id="A0A8J4YDG0"/>
<evidence type="ECO:0000256" key="3">
    <source>
        <dbReference type="ARBA" id="ARBA00023136"/>
    </source>
</evidence>
<keyword evidence="3" id="KW-0472">Membrane</keyword>
<dbReference type="PANTHER" id="PTHR46160">
    <property type="entry name" value="ALPHA-TECTORIN-RELATED"/>
    <property type="match status" value="1"/>
</dbReference>
<dbReference type="InterPro" id="IPR014853">
    <property type="entry name" value="VWF/SSPO/ZAN-like_Cys-rich_dom"/>
</dbReference>
<dbReference type="PANTHER" id="PTHR46160:SF10">
    <property type="entry name" value="MUCIN-5AC-LIKE ISOFORM X2"/>
    <property type="match status" value="1"/>
</dbReference>
<dbReference type="EMBL" id="JACEEZ010014762">
    <property type="protein sequence ID" value="KAG0719300.1"/>
    <property type="molecule type" value="Genomic_DNA"/>
</dbReference>